<feature type="region of interest" description="Disordered" evidence="3">
    <location>
        <begin position="458"/>
        <end position="494"/>
    </location>
</feature>
<feature type="compositionally biased region" description="Low complexity" evidence="3">
    <location>
        <begin position="573"/>
        <end position="589"/>
    </location>
</feature>
<dbReference type="Proteomes" id="UP000007259">
    <property type="component" value="Chromosome 34"/>
</dbReference>
<keyword evidence="2" id="KW-0677">Repeat</keyword>
<feature type="compositionally biased region" description="Low complexity" evidence="3">
    <location>
        <begin position="464"/>
        <end position="476"/>
    </location>
</feature>
<dbReference type="EMBL" id="FR799587">
    <property type="protein sequence ID" value="CBZ30881.1"/>
    <property type="molecule type" value="Genomic_DNA"/>
</dbReference>
<keyword evidence="1" id="KW-0853">WD repeat</keyword>
<dbReference type="KEGG" id="lmi:LMXM_34_3300"/>
<dbReference type="VEuPathDB" id="TriTrypDB:LmxM.34.3300"/>
<evidence type="ECO:0000313" key="4">
    <source>
        <dbReference type="EMBL" id="CBZ30881.1"/>
    </source>
</evidence>
<dbReference type="OMA" id="GHATGEV"/>
<dbReference type="GeneID" id="13451042"/>
<name>E9B6K9_LEIMU</name>
<dbReference type="InterPro" id="IPR036322">
    <property type="entry name" value="WD40_repeat_dom_sf"/>
</dbReference>
<organism evidence="4 5">
    <name type="scientific">Leishmania mexicana (strain MHOM/GT/2001/U1103)</name>
    <dbReference type="NCBI Taxonomy" id="929439"/>
    <lineage>
        <taxon>Eukaryota</taxon>
        <taxon>Discoba</taxon>
        <taxon>Euglenozoa</taxon>
        <taxon>Kinetoplastea</taxon>
        <taxon>Metakinetoplastina</taxon>
        <taxon>Trypanosomatida</taxon>
        <taxon>Trypanosomatidae</taxon>
        <taxon>Leishmaniinae</taxon>
        <taxon>Leishmania</taxon>
    </lineage>
</organism>
<dbReference type="PANTHER" id="PTHR44019">
    <property type="entry name" value="WD REPEAT-CONTAINING PROTEIN 55"/>
    <property type="match status" value="1"/>
</dbReference>
<dbReference type="RefSeq" id="XP_003879326.1">
    <property type="nucleotide sequence ID" value="XM_003879277.1"/>
</dbReference>
<evidence type="ECO:0000256" key="2">
    <source>
        <dbReference type="ARBA" id="ARBA00022737"/>
    </source>
</evidence>
<feature type="region of interest" description="Disordered" evidence="3">
    <location>
        <begin position="569"/>
        <end position="597"/>
    </location>
</feature>
<dbReference type="InterPro" id="IPR001680">
    <property type="entry name" value="WD40_rpt"/>
</dbReference>
<reference evidence="4 5" key="1">
    <citation type="journal article" date="2011" name="Genome Res.">
        <title>Chromosome and gene copy number variation allow major structural change between species and strains of Leishmania.</title>
        <authorList>
            <person name="Rogers M.B."/>
            <person name="Hilley J.D."/>
            <person name="Dickens N.J."/>
            <person name="Wilkes J."/>
            <person name="Bates P.A."/>
            <person name="Depledge D.P."/>
            <person name="Harris D."/>
            <person name="Her Y."/>
            <person name="Herzyk P."/>
            <person name="Imamura H."/>
            <person name="Otto T.D."/>
            <person name="Sanders M."/>
            <person name="Seeger K."/>
            <person name="Dujardin J.C."/>
            <person name="Berriman M."/>
            <person name="Smith D.F."/>
            <person name="Hertz-Fowler C."/>
            <person name="Mottram J.C."/>
        </authorList>
    </citation>
    <scope>NUCLEOTIDE SEQUENCE [LARGE SCALE GENOMIC DNA]</scope>
    <source>
        <strain evidence="4 5">MHOM/GT/2001/U1103</strain>
    </source>
</reference>
<accession>E9B6K9</accession>
<evidence type="ECO:0000256" key="1">
    <source>
        <dbReference type="ARBA" id="ARBA00022574"/>
    </source>
</evidence>
<dbReference type="InterPro" id="IPR015943">
    <property type="entry name" value="WD40/YVTN_repeat-like_dom_sf"/>
</dbReference>
<evidence type="ECO:0000256" key="3">
    <source>
        <dbReference type="SAM" id="MobiDB-lite"/>
    </source>
</evidence>
<dbReference type="SMART" id="SM00320">
    <property type="entry name" value="WD40"/>
    <property type="match status" value="4"/>
</dbReference>
<dbReference type="PANTHER" id="PTHR44019:SF8">
    <property type="entry name" value="POC1 CENTRIOLAR PROTEIN HOMOLOG"/>
    <property type="match status" value="1"/>
</dbReference>
<dbReference type="PhylomeDB" id="E9B6K9"/>
<dbReference type="OrthoDB" id="271805at2759"/>
<protein>
    <recommendedName>
        <fullName evidence="6">Guanine nucleotide-binding protein subunit beta-like protein</fullName>
    </recommendedName>
</protein>
<keyword evidence="5" id="KW-1185">Reference proteome</keyword>
<proteinExistence type="predicted"/>
<dbReference type="SUPFAM" id="SSF50978">
    <property type="entry name" value="WD40 repeat-like"/>
    <property type="match status" value="1"/>
</dbReference>
<sequence>MSCIASAFDSFRCAYSGVSDSVNDIDVDLTGGCLYAACSSGDVCVWNIQTQKLRVRLRHSQWVNAVRCFPMCNSAASSAALPQPPLAASPAAVAGRVECDTAHADLVVNHDIRWVLTGTEDGAVAIWCPVTYRMQSIFKPGRAAITALQLIPETSPCAPDKANASKMEHCTTGARFRQASTKVNDGPAICCAASLRDVYVFRVTTASSELQLLHAFQHHGLITALTYVAPSMSLSTPLLVVGQEEGTLCVWNCATWAYHDTMPYPTGEVDVTADARDDPTSVHEPVYQLGRVFKTFLYNRRRCNPLSDQAAIEEEAAAAAPVDSTDYMGVLPASVSADAIDVLERNCGTLPYNAKQAFLEQHQQRQQQGPDGTRFPTAPRDWRYDKRRVTCLAASPNPRSSNPNSYLYSGHATGEVLLWGSVRQELPLLLLLKKIVLFKPGVWVWNLCAVATLHTTASQPSEQRGSAKAAAKSLSRLGKKKANERARTKTETSLTPTHYARAGAPSLLQTTHVSPLELIVWSDCGAVEYVSTRKYQVLHRQGPGFVCAAACGWSGPTITLPPAAEPVSTFDNGRAGAATSSTEAASKRSGAATRGSRHASTFSAHQYLVMAGFDGRLERYDVTEVLELVKSSGKVV</sequence>
<evidence type="ECO:0000313" key="5">
    <source>
        <dbReference type="Proteomes" id="UP000007259"/>
    </source>
</evidence>
<dbReference type="Gene3D" id="2.130.10.10">
    <property type="entry name" value="YVTN repeat-like/Quinoprotein amine dehydrogenase"/>
    <property type="match status" value="1"/>
</dbReference>
<evidence type="ECO:0008006" key="6">
    <source>
        <dbReference type="Google" id="ProtNLM"/>
    </source>
</evidence>
<dbReference type="AlphaFoldDB" id="E9B6K9"/>
<feature type="compositionally biased region" description="Basic and acidic residues" evidence="3">
    <location>
        <begin position="481"/>
        <end position="490"/>
    </location>
</feature>
<dbReference type="InterPro" id="IPR050505">
    <property type="entry name" value="WDR55/POC1"/>
</dbReference>
<gene>
    <name evidence="4" type="ORF">LMXM_34_3300</name>
</gene>